<organism evidence="3 4">
    <name type="scientific">Exophiala mesophila</name>
    <name type="common">Black yeast-like fungus</name>
    <dbReference type="NCBI Taxonomy" id="212818"/>
    <lineage>
        <taxon>Eukaryota</taxon>
        <taxon>Fungi</taxon>
        <taxon>Dikarya</taxon>
        <taxon>Ascomycota</taxon>
        <taxon>Pezizomycotina</taxon>
        <taxon>Eurotiomycetes</taxon>
        <taxon>Chaetothyriomycetidae</taxon>
        <taxon>Chaetothyriales</taxon>
        <taxon>Herpotrichiellaceae</taxon>
        <taxon>Exophiala</taxon>
    </lineage>
</organism>
<feature type="compositionally biased region" description="Low complexity" evidence="1">
    <location>
        <begin position="187"/>
        <end position="204"/>
    </location>
</feature>
<proteinExistence type="predicted"/>
<feature type="signal peptide" evidence="2">
    <location>
        <begin position="1"/>
        <end position="20"/>
    </location>
</feature>
<dbReference type="EMBL" id="NAJM01000033">
    <property type="protein sequence ID" value="RVX69015.1"/>
    <property type="molecule type" value="Genomic_DNA"/>
</dbReference>
<sequence>MKILRGARLCFLVLLTSSAAQTERARTDSSWRRGENDEAIEVEQISTLITNAVTDVMQKRSPAANTDPGLDIDLVKAVGATGGPDVGLAMDITMDDVASAAHTTPSLQRRWGRGWRGGASAVPSAASNAGYTGGVEYWGYYSSAFGSSSGVPAGVNSVQGFPATVISTGYQSAPSGATGGPRTKEYSPPSITPSASLPPASSPRSNPPVPSISTYNSAGNKDDGGITVTITSTQAPTQTKTMTISSVSGSRQASKKRTVPK</sequence>
<feature type="compositionally biased region" description="Polar residues" evidence="1">
    <location>
        <begin position="228"/>
        <end position="252"/>
    </location>
</feature>
<protein>
    <submittedName>
        <fullName evidence="3">Uncharacterized protein</fullName>
    </submittedName>
</protein>
<reference evidence="3 4" key="1">
    <citation type="submission" date="2017-03" db="EMBL/GenBank/DDBJ databases">
        <title>Genomes of endolithic fungi from Antarctica.</title>
        <authorList>
            <person name="Coleine C."/>
            <person name="Masonjones S."/>
            <person name="Stajich J.E."/>
        </authorList>
    </citation>
    <scope>NUCLEOTIDE SEQUENCE [LARGE SCALE GENOMIC DNA]</scope>
    <source>
        <strain evidence="3 4">CCFEE 6314</strain>
    </source>
</reference>
<feature type="chain" id="PRO_5019027949" evidence="2">
    <location>
        <begin position="21"/>
        <end position="261"/>
    </location>
</feature>
<evidence type="ECO:0000256" key="1">
    <source>
        <dbReference type="SAM" id="MobiDB-lite"/>
    </source>
</evidence>
<keyword evidence="2" id="KW-0732">Signal</keyword>
<evidence type="ECO:0000256" key="2">
    <source>
        <dbReference type="SAM" id="SignalP"/>
    </source>
</evidence>
<evidence type="ECO:0000313" key="4">
    <source>
        <dbReference type="Proteomes" id="UP000288859"/>
    </source>
</evidence>
<dbReference type="Proteomes" id="UP000288859">
    <property type="component" value="Unassembled WGS sequence"/>
</dbReference>
<accession>A0A438MZZ8</accession>
<comment type="caution">
    <text evidence="3">The sequence shown here is derived from an EMBL/GenBank/DDBJ whole genome shotgun (WGS) entry which is preliminary data.</text>
</comment>
<gene>
    <name evidence="3" type="ORF">B0A52_08082</name>
</gene>
<evidence type="ECO:0000313" key="3">
    <source>
        <dbReference type="EMBL" id="RVX69015.1"/>
    </source>
</evidence>
<dbReference type="AlphaFoldDB" id="A0A438MZZ8"/>
<dbReference type="VEuPathDB" id="FungiDB:PV10_06707"/>
<name>A0A438MZZ8_EXOME</name>
<feature type="region of interest" description="Disordered" evidence="1">
    <location>
        <begin position="172"/>
        <end position="261"/>
    </location>
</feature>
<dbReference type="OrthoDB" id="10397822at2759"/>